<sequence>MPGAGKSTLLRGVAARPGLRVLDSDTYRSRMAAVMGPVPYASYRPVVHAWHRLAVLAAAASRARTVVVHLPATAPRMRAAVLGLAALTGRDPHLVWLHVDPEQALRGQRERGRVVPSSSFLAHARRAAATTAELRAPGGARGWRSVTVLDRDSAREGLHLDTGACPVPSRPQSAPKAPVERARSTPQ</sequence>
<gene>
    <name evidence="2" type="ORF">KDL28_04745</name>
</gene>
<organism evidence="2 3">
    <name type="scientific">Pseudonocardia humida</name>
    <dbReference type="NCBI Taxonomy" id="2800819"/>
    <lineage>
        <taxon>Bacteria</taxon>
        <taxon>Bacillati</taxon>
        <taxon>Actinomycetota</taxon>
        <taxon>Actinomycetes</taxon>
        <taxon>Pseudonocardiales</taxon>
        <taxon>Pseudonocardiaceae</taxon>
        <taxon>Pseudonocardia</taxon>
    </lineage>
</organism>
<dbReference type="Proteomes" id="UP001165283">
    <property type="component" value="Unassembled WGS sequence"/>
</dbReference>
<dbReference type="InterPro" id="IPR027417">
    <property type="entry name" value="P-loop_NTPase"/>
</dbReference>
<evidence type="ECO:0000256" key="1">
    <source>
        <dbReference type="SAM" id="MobiDB-lite"/>
    </source>
</evidence>
<feature type="compositionally biased region" description="Basic and acidic residues" evidence="1">
    <location>
        <begin position="178"/>
        <end position="187"/>
    </location>
</feature>
<evidence type="ECO:0000313" key="3">
    <source>
        <dbReference type="Proteomes" id="UP001165283"/>
    </source>
</evidence>
<reference evidence="2" key="1">
    <citation type="submission" date="2021-04" db="EMBL/GenBank/DDBJ databases">
        <title>Pseudonocardia sp. nov., isolated from sandy soil of mangrove forest.</title>
        <authorList>
            <person name="Zan Z."/>
            <person name="Huang R."/>
            <person name="Liu W."/>
        </authorList>
    </citation>
    <scope>NUCLEOTIDE SEQUENCE</scope>
    <source>
        <strain evidence="2">S2-4</strain>
    </source>
</reference>
<dbReference type="Gene3D" id="3.40.50.300">
    <property type="entry name" value="P-loop containing nucleotide triphosphate hydrolases"/>
    <property type="match status" value="1"/>
</dbReference>
<accession>A0ABT0ZUE0</accession>
<feature type="region of interest" description="Disordered" evidence="1">
    <location>
        <begin position="157"/>
        <end position="187"/>
    </location>
</feature>
<dbReference type="EMBL" id="JAGSOV010000010">
    <property type="protein sequence ID" value="MCO1654357.1"/>
    <property type="molecule type" value="Genomic_DNA"/>
</dbReference>
<evidence type="ECO:0000313" key="2">
    <source>
        <dbReference type="EMBL" id="MCO1654357.1"/>
    </source>
</evidence>
<protein>
    <submittedName>
        <fullName evidence="2">AAA family ATPase</fullName>
    </submittedName>
</protein>
<proteinExistence type="predicted"/>
<dbReference type="SUPFAM" id="SSF52540">
    <property type="entry name" value="P-loop containing nucleoside triphosphate hydrolases"/>
    <property type="match status" value="1"/>
</dbReference>
<dbReference type="Pfam" id="PF13671">
    <property type="entry name" value="AAA_33"/>
    <property type="match status" value="1"/>
</dbReference>
<keyword evidence="3" id="KW-1185">Reference proteome</keyword>
<name>A0ABT0ZUE0_9PSEU</name>
<comment type="caution">
    <text evidence="2">The sequence shown here is derived from an EMBL/GenBank/DDBJ whole genome shotgun (WGS) entry which is preliminary data.</text>
</comment>